<reference evidence="1 2" key="1">
    <citation type="submission" date="2014-04" db="EMBL/GenBank/DDBJ databases">
        <authorList>
            <consortium name="DOE Joint Genome Institute"/>
            <person name="Kuo A."/>
            <person name="Kohler A."/>
            <person name="Nagy L.G."/>
            <person name="Floudas D."/>
            <person name="Copeland A."/>
            <person name="Barry K.W."/>
            <person name="Cichocki N."/>
            <person name="Veneault-Fourrey C."/>
            <person name="LaButti K."/>
            <person name="Lindquist E.A."/>
            <person name="Lipzen A."/>
            <person name="Lundell T."/>
            <person name="Morin E."/>
            <person name="Murat C."/>
            <person name="Sun H."/>
            <person name="Tunlid A."/>
            <person name="Henrissat B."/>
            <person name="Grigoriev I.V."/>
            <person name="Hibbett D.S."/>
            <person name="Martin F."/>
            <person name="Nordberg H.P."/>
            <person name="Cantor M.N."/>
            <person name="Hua S.X."/>
        </authorList>
    </citation>
    <scope>NUCLEOTIDE SEQUENCE [LARGE SCALE GENOMIC DNA]</scope>
    <source>
        <strain evidence="1 2">Foug A</strain>
    </source>
</reference>
<protein>
    <submittedName>
        <fullName evidence="1">Uncharacterized protein</fullName>
    </submittedName>
</protein>
<dbReference type="Gene3D" id="3.40.1050.10">
    <property type="entry name" value="Carbonic anhydrase"/>
    <property type="match status" value="1"/>
</dbReference>
<dbReference type="AlphaFoldDB" id="A0A0C3DRP2"/>
<sequence>MLVYVELYNAAFPVLPARPYKVLWYIHVAPSTSSFPTGIIQIHHPDIPHKPSHHSSLANTQWAERIDPGLFRRWAKGQSPEVPVSPHHPTLMPHRHPGDIFVHRNIARCVSLSFLVLLKCCSVTACYSLSHANIFFPCRTASLIPMMMVHFRL</sequence>
<dbReference type="EMBL" id="KN822035">
    <property type="protein sequence ID" value="KIM63320.1"/>
    <property type="molecule type" value="Genomic_DNA"/>
</dbReference>
<dbReference type="GO" id="GO:0008270">
    <property type="term" value="F:zinc ion binding"/>
    <property type="evidence" value="ECO:0007669"/>
    <property type="project" value="InterPro"/>
</dbReference>
<organism evidence="1 2">
    <name type="scientific">Scleroderma citrinum Foug A</name>
    <dbReference type="NCBI Taxonomy" id="1036808"/>
    <lineage>
        <taxon>Eukaryota</taxon>
        <taxon>Fungi</taxon>
        <taxon>Dikarya</taxon>
        <taxon>Basidiomycota</taxon>
        <taxon>Agaricomycotina</taxon>
        <taxon>Agaricomycetes</taxon>
        <taxon>Agaricomycetidae</taxon>
        <taxon>Boletales</taxon>
        <taxon>Sclerodermatineae</taxon>
        <taxon>Sclerodermataceae</taxon>
        <taxon>Scleroderma</taxon>
    </lineage>
</organism>
<dbReference type="InParanoid" id="A0A0C3DRP2"/>
<evidence type="ECO:0000313" key="2">
    <source>
        <dbReference type="Proteomes" id="UP000053989"/>
    </source>
</evidence>
<dbReference type="HOGENOM" id="CLU_1714382_0_0_1"/>
<dbReference type="Proteomes" id="UP000053989">
    <property type="component" value="Unassembled WGS sequence"/>
</dbReference>
<dbReference type="SUPFAM" id="SSF53056">
    <property type="entry name" value="beta-carbonic anhydrase, cab"/>
    <property type="match status" value="1"/>
</dbReference>
<keyword evidence="2" id="KW-1185">Reference proteome</keyword>
<name>A0A0C3DRP2_9AGAM</name>
<dbReference type="GO" id="GO:0004089">
    <property type="term" value="F:carbonate dehydratase activity"/>
    <property type="evidence" value="ECO:0007669"/>
    <property type="project" value="InterPro"/>
</dbReference>
<dbReference type="InterPro" id="IPR036874">
    <property type="entry name" value="Carbonic_anhydrase_sf"/>
</dbReference>
<reference evidence="2" key="2">
    <citation type="submission" date="2015-01" db="EMBL/GenBank/DDBJ databases">
        <title>Evolutionary Origins and Diversification of the Mycorrhizal Mutualists.</title>
        <authorList>
            <consortium name="DOE Joint Genome Institute"/>
            <consortium name="Mycorrhizal Genomics Consortium"/>
            <person name="Kohler A."/>
            <person name="Kuo A."/>
            <person name="Nagy L.G."/>
            <person name="Floudas D."/>
            <person name="Copeland A."/>
            <person name="Barry K.W."/>
            <person name="Cichocki N."/>
            <person name="Veneault-Fourrey C."/>
            <person name="LaButti K."/>
            <person name="Lindquist E.A."/>
            <person name="Lipzen A."/>
            <person name="Lundell T."/>
            <person name="Morin E."/>
            <person name="Murat C."/>
            <person name="Riley R."/>
            <person name="Ohm R."/>
            <person name="Sun H."/>
            <person name="Tunlid A."/>
            <person name="Henrissat B."/>
            <person name="Grigoriev I.V."/>
            <person name="Hibbett D.S."/>
            <person name="Martin F."/>
        </authorList>
    </citation>
    <scope>NUCLEOTIDE SEQUENCE [LARGE SCALE GENOMIC DNA]</scope>
    <source>
        <strain evidence="2">Foug A</strain>
    </source>
</reference>
<gene>
    <name evidence="1" type="ORF">SCLCIDRAFT_751948</name>
</gene>
<accession>A0A0C3DRP2</accession>
<evidence type="ECO:0000313" key="1">
    <source>
        <dbReference type="EMBL" id="KIM63320.1"/>
    </source>
</evidence>
<proteinExistence type="predicted"/>